<dbReference type="EMBL" id="PIQI01000023">
    <property type="protein sequence ID" value="PJZ04992.1"/>
    <property type="molecule type" value="Genomic_DNA"/>
</dbReference>
<dbReference type="RefSeq" id="WP_100702676.1">
    <property type="nucleotide sequence ID" value="NZ_PIQI01000023.1"/>
</dbReference>
<dbReference type="InterPro" id="IPR003615">
    <property type="entry name" value="HNH_nuc"/>
</dbReference>
<dbReference type="InterPro" id="IPR010373">
    <property type="entry name" value="DUF968"/>
</dbReference>
<dbReference type="SMART" id="SM00507">
    <property type="entry name" value="HNHc"/>
    <property type="match status" value="1"/>
</dbReference>
<protein>
    <recommendedName>
        <fullName evidence="1">HNH nuclease domain-containing protein</fullName>
    </recommendedName>
</protein>
<proteinExistence type="predicted"/>
<gene>
    <name evidence="2" type="ORF">PRCB_16450</name>
</gene>
<dbReference type="Pfam" id="PF06147">
    <property type="entry name" value="DUF968"/>
    <property type="match status" value="1"/>
</dbReference>
<evidence type="ECO:0000313" key="3">
    <source>
        <dbReference type="Proteomes" id="UP000232062"/>
    </source>
</evidence>
<sequence length="334" mass="37187">MRAILTPDVANKTGIVLFKPGSELIPMFRERVLVCTLPRDMSHLPAGLVNSSSQPLLDDASLKAFFADGRVIKAAGGWEIHDAWVQKIRACQYREKDSFHHHDYTTLRTDSGSLCLCYSCDNSCRLNGVPGILENVAAVNLAQWIIDSACIQMGLGTDHQMTLPELCWWASLNDVIDLIPESHARRVLRMPKPVAVTGPMPEAWIDPAPSAKQMIQEAAEVVKQVLTISIDTESPQSYMARPKRIRWINEKYTRWVKAQPCACCGKPADDPHHIIGHGQGGMGTKAHDLFVIPLCRAHHDELHRDMRAFDEKYGSQVELLVRFLDHSIAVGVVG</sequence>
<comment type="caution">
    <text evidence="2">The sequence shown here is derived from an EMBL/GenBank/DDBJ whole genome shotgun (WGS) entry which is preliminary data.</text>
</comment>
<dbReference type="CDD" id="cd00085">
    <property type="entry name" value="HNHc"/>
    <property type="match status" value="1"/>
</dbReference>
<dbReference type="Gene3D" id="3.30.40.190">
    <property type="match status" value="1"/>
</dbReference>
<accession>A0A2M9WBT0</accession>
<dbReference type="OrthoDB" id="6700725at2"/>
<keyword evidence="3" id="KW-1185">Reference proteome</keyword>
<reference evidence="2 3" key="1">
    <citation type="submission" date="2017-11" db="EMBL/GenBank/DDBJ databases">
        <title>The genome sequence of Pantoea rodasii DSM 26611.</title>
        <authorList>
            <person name="Gao J."/>
            <person name="Mao X."/>
            <person name="Sun J."/>
        </authorList>
    </citation>
    <scope>NUCLEOTIDE SEQUENCE [LARGE SCALE GENOMIC DNA]</scope>
    <source>
        <strain evidence="2 3">DSM 26611</strain>
    </source>
</reference>
<organism evidence="2 3">
    <name type="scientific">Pantoea rodasii</name>
    <dbReference type="NCBI Taxonomy" id="1076549"/>
    <lineage>
        <taxon>Bacteria</taxon>
        <taxon>Pseudomonadati</taxon>
        <taxon>Pseudomonadota</taxon>
        <taxon>Gammaproteobacteria</taxon>
        <taxon>Enterobacterales</taxon>
        <taxon>Erwiniaceae</taxon>
        <taxon>Pantoea</taxon>
    </lineage>
</organism>
<name>A0A2M9WBT0_9GAMM</name>
<feature type="domain" description="HNH nuclease" evidence="1">
    <location>
        <begin position="251"/>
        <end position="300"/>
    </location>
</feature>
<dbReference type="AlphaFoldDB" id="A0A2M9WBT0"/>
<dbReference type="Proteomes" id="UP000232062">
    <property type="component" value="Unassembled WGS sequence"/>
</dbReference>
<evidence type="ECO:0000313" key="2">
    <source>
        <dbReference type="EMBL" id="PJZ04992.1"/>
    </source>
</evidence>
<evidence type="ECO:0000259" key="1">
    <source>
        <dbReference type="SMART" id="SM00507"/>
    </source>
</evidence>